<dbReference type="Pfam" id="PF14765">
    <property type="entry name" value="PS-DH"/>
    <property type="match status" value="1"/>
</dbReference>
<dbReference type="InterPro" id="IPR036736">
    <property type="entry name" value="ACP-like_sf"/>
</dbReference>
<dbReference type="GO" id="GO:0005835">
    <property type="term" value="C:fatty acid synthase complex"/>
    <property type="evidence" value="ECO:0007669"/>
    <property type="project" value="InterPro"/>
</dbReference>
<dbReference type="Gene3D" id="3.30.70.3290">
    <property type="match status" value="1"/>
</dbReference>
<protein>
    <submittedName>
        <fullName evidence="11">Myxalamid-type polyketide synthase MxaB</fullName>
    </submittedName>
</protein>
<dbReference type="InterPro" id="IPR001227">
    <property type="entry name" value="Ac_transferase_dom_sf"/>
</dbReference>
<evidence type="ECO:0000256" key="5">
    <source>
        <dbReference type="ARBA" id="ARBA00023268"/>
    </source>
</evidence>
<dbReference type="SUPFAM" id="SSF47336">
    <property type="entry name" value="ACP-like"/>
    <property type="match status" value="1"/>
</dbReference>
<evidence type="ECO:0000256" key="1">
    <source>
        <dbReference type="ARBA" id="ARBA00006484"/>
    </source>
</evidence>
<dbReference type="Pfam" id="PF13602">
    <property type="entry name" value="ADH_zinc_N_2"/>
    <property type="match status" value="1"/>
</dbReference>
<dbReference type="InterPro" id="IPR049552">
    <property type="entry name" value="PKS_DH_N"/>
</dbReference>
<dbReference type="CDD" id="cd00833">
    <property type="entry name" value="PKS"/>
    <property type="match status" value="1"/>
</dbReference>
<keyword evidence="2" id="KW-0596">Phosphopantetheine</keyword>
<accession>A0A450ZFR1</accession>
<evidence type="ECO:0000256" key="7">
    <source>
        <dbReference type="PROSITE-ProRule" id="PRU01363"/>
    </source>
</evidence>
<dbReference type="PROSITE" id="PS52004">
    <property type="entry name" value="KS3_2"/>
    <property type="match status" value="1"/>
</dbReference>
<feature type="active site" description="Proton donor; for dehydratase activity" evidence="7">
    <location>
        <position position="1168"/>
    </location>
</feature>
<dbReference type="Pfam" id="PF00698">
    <property type="entry name" value="Acyl_transf_1"/>
    <property type="match status" value="1"/>
</dbReference>
<dbReference type="InterPro" id="IPR014043">
    <property type="entry name" value="Acyl_transferase_dom"/>
</dbReference>
<dbReference type="CDD" id="cd05195">
    <property type="entry name" value="enoyl_red"/>
    <property type="match status" value="1"/>
</dbReference>
<dbReference type="PROSITE" id="PS52019">
    <property type="entry name" value="PKS_MFAS_DH"/>
    <property type="match status" value="1"/>
</dbReference>
<evidence type="ECO:0000256" key="6">
    <source>
        <dbReference type="ARBA" id="ARBA00054155"/>
    </source>
</evidence>
<dbReference type="GO" id="GO:0004312">
    <property type="term" value="F:fatty acid synthase activity"/>
    <property type="evidence" value="ECO:0007669"/>
    <property type="project" value="InterPro"/>
</dbReference>
<dbReference type="InterPro" id="IPR050091">
    <property type="entry name" value="PKS_NRPS_Biosynth_Enz"/>
</dbReference>
<dbReference type="SUPFAM" id="SSF52151">
    <property type="entry name" value="FabD/lysophospholipase-like"/>
    <property type="match status" value="1"/>
</dbReference>
<dbReference type="GO" id="GO:0031177">
    <property type="term" value="F:phosphopantetheine binding"/>
    <property type="evidence" value="ECO:0007669"/>
    <property type="project" value="InterPro"/>
</dbReference>
<dbReference type="Gene3D" id="3.10.129.110">
    <property type="entry name" value="Polyketide synthase dehydratase"/>
    <property type="match status" value="1"/>
</dbReference>
<keyword evidence="5" id="KW-0511">Multifunctional enzyme</keyword>
<dbReference type="FunFam" id="3.40.366.10:FF:000002">
    <property type="entry name" value="Probable polyketide synthase 2"/>
    <property type="match status" value="1"/>
</dbReference>
<dbReference type="SMART" id="SM00823">
    <property type="entry name" value="PKS_PP"/>
    <property type="match status" value="1"/>
</dbReference>
<dbReference type="Pfam" id="PF22621">
    <property type="entry name" value="CurL-like_PKS_C"/>
    <property type="match status" value="1"/>
</dbReference>
<feature type="domain" description="PKS/mFAS DH" evidence="10">
    <location>
        <begin position="955"/>
        <end position="1250"/>
    </location>
</feature>
<dbReference type="SUPFAM" id="SSF51735">
    <property type="entry name" value="NAD(P)-binding Rossmann-fold domains"/>
    <property type="match status" value="3"/>
</dbReference>
<dbReference type="Pfam" id="PF02801">
    <property type="entry name" value="Ketoacyl-synt_C"/>
    <property type="match status" value="1"/>
</dbReference>
<dbReference type="InterPro" id="IPR013968">
    <property type="entry name" value="PKS_KR"/>
</dbReference>
<dbReference type="Pfam" id="PF08240">
    <property type="entry name" value="ADH_N"/>
    <property type="match status" value="1"/>
</dbReference>
<evidence type="ECO:0000256" key="4">
    <source>
        <dbReference type="ARBA" id="ARBA00022679"/>
    </source>
</evidence>
<dbReference type="InterPro" id="IPR020843">
    <property type="entry name" value="ER"/>
</dbReference>
<dbReference type="GO" id="GO:0005886">
    <property type="term" value="C:plasma membrane"/>
    <property type="evidence" value="ECO:0007669"/>
    <property type="project" value="TreeGrafter"/>
</dbReference>
<dbReference type="Pfam" id="PF00109">
    <property type="entry name" value="ketoacyl-synt"/>
    <property type="match status" value="1"/>
</dbReference>
<dbReference type="PRINTS" id="PR01483">
    <property type="entry name" value="FASYNTHASE"/>
</dbReference>
<dbReference type="FunFam" id="3.40.50.720:FF:000209">
    <property type="entry name" value="Polyketide synthase Pks12"/>
    <property type="match status" value="1"/>
</dbReference>
<dbReference type="SMART" id="SM00822">
    <property type="entry name" value="PKS_KR"/>
    <property type="match status" value="1"/>
</dbReference>
<dbReference type="Gene3D" id="3.40.47.10">
    <property type="match status" value="1"/>
</dbReference>
<proteinExistence type="inferred from homology"/>
<feature type="domain" description="Ketosynthase family 3 (KS3)" evidence="9">
    <location>
        <begin position="37"/>
        <end position="466"/>
    </location>
</feature>
<gene>
    <name evidence="12" type="ORF">BECKTUN1418E_GA0071001_101314</name>
    <name evidence="11" type="ORF">BECKTUN1418F_GA0071002_101114</name>
</gene>
<evidence type="ECO:0000259" key="9">
    <source>
        <dbReference type="PROSITE" id="PS52004"/>
    </source>
</evidence>
<dbReference type="InterPro" id="IPR013154">
    <property type="entry name" value="ADH-like_N"/>
</dbReference>
<dbReference type="PANTHER" id="PTHR43775">
    <property type="entry name" value="FATTY ACID SYNTHASE"/>
    <property type="match status" value="1"/>
</dbReference>
<dbReference type="InterPro" id="IPR016039">
    <property type="entry name" value="Thiolase-like"/>
</dbReference>
<evidence type="ECO:0000256" key="2">
    <source>
        <dbReference type="ARBA" id="ARBA00022450"/>
    </source>
</evidence>
<comment type="function">
    <text evidence="6">Involved in production of the polyketide antibiotic thailandamide.</text>
</comment>
<dbReference type="InterPro" id="IPR016036">
    <property type="entry name" value="Malonyl_transacylase_ACP-bd"/>
</dbReference>
<dbReference type="InterPro" id="IPR003965">
    <property type="entry name" value="Fatty_acid_synthase"/>
</dbReference>
<dbReference type="SUPFAM" id="SSF55048">
    <property type="entry name" value="Probable ACP-binding domain of malonyl-CoA ACP transacylase"/>
    <property type="match status" value="1"/>
</dbReference>
<name>A0A450ZFR1_9GAMM</name>
<dbReference type="InterPro" id="IPR014031">
    <property type="entry name" value="Ketoacyl_synth_C"/>
</dbReference>
<organism evidence="11">
    <name type="scientific">Candidatus Kentrum sp. TUN</name>
    <dbReference type="NCBI Taxonomy" id="2126343"/>
    <lineage>
        <taxon>Bacteria</taxon>
        <taxon>Pseudomonadati</taxon>
        <taxon>Pseudomonadota</taxon>
        <taxon>Gammaproteobacteria</taxon>
        <taxon>Candidatus Kentrum</taxon>
    </lineage>
</organism>
<dbReference type="InterPro" id="IPR049551">
    <property type="entry name" value="PKS_DH_C"/>
</dbReference>
<evidence type="ECO:0000313" key="11">
    <source>
        <dbReference type="EMBL" id="VFK52655.1"/>
    </source>
</evidence>
<dbReference type="EMBL" id="CAADFY010000011">
    <property type="protein sequence ID" value="VFK52655.1"/>
    <property type="molecule type" value="Genomic_DNA"/>
</dbReference>
<reference evidence="11" key="1">
    <citation type="submission" date="2019-02" db="EMBL/GenBank/DDBJ databases">
        <authorList>
            <person name="Gruber-Vodicka R. H."/>
            <person name="Seah K. B. B."/>
        </authorList>
    </citation>
    <scope>NUCLEOTIDE SEQUENCE</scope>
    <source>
        <strain evidence="12">BECK_BY2</strain>
        <strain evidence="11">BECK_BY3</strain>
    </source>
</reference>
<dbReference type="Gene3D" id="3.40.366.10">
    <property type="entry name" value="Malonyl-Coenzyme A Acyl Carrier Protein, domain 2"/>
    <property type="match status" value="1"/>
</dbReference>
<dbReference type="GO" id="GO:0005737">
    <property type="term" value="C:cytoplasm"/>
    <property type="evidence" value="ECO:0007669"/>
    <property type="project" value="TreeGrafter"/>
</dbReference>
<dbReference type="InterPro" id="IPR057326">
    <property type="entry name" value="KR_dom"/>
</dbReference>
<dbReference type="GO" id="GO:0006633">
    <property type="term" value="P:fatty acid biosynthetic process"/>
    <property type="evidence" value="ECO:0007669"/>
    <property type="project" value="InterPro"/>
</dbReference>
<feature type="domain" description="Carrier" evidence="8">
    <location>
        <begin position="2113"/>
        <end position="2187"/>
    </location>
</feature>
<dbReference type="Gene3D" id="3.40.50.720">
    <property type="entry name" value="NAD(P)-binding Rossmann-like Domain"/>
    <property type="match status" value="3"/>
</dbReference>
<dbReference type="Gene3D" id="3.90.180.10">
    <property type="entry name" value="Medium-chain alcohol dehydrogenases, catalytic domain"/>
    <property type="match status" value="1"/>
</dbReference>
<dbReference type="CDD" id="cd08955">
    <property type="entry name" value="KR_2_FAS_SDR_x"/>
    <property type="match status" value="1"/>
</dbReference>
<dbReference type="PANTHER" id="PTHR43775:SF37">
    <property type="entry name" value="SI:DKEY-61P9.11"/>
    <property type="match status" value="1"/>
</dbReference>
<dbReference type="InterPro" id="IPR020807">
    <property type="entry name" value="PKS_DH"/>
</dbReference>
<dbReference type="GO" id="GO:0071770">
    <property type="term" value="P:DIM/DIP cell wall layer assembly"/>
    <property type="evidence" value="ECO:0007669"/>
    <property type="project" value="TreeGrafter"/>
</dbReference>
<dbReference type="PROSITE" id="PS50075">
    <property type="entry name" value="CARRIER"/>
    <property type="match status" value="1"/>
</dbReference>
<evidence type="ECO:0000256" key="3">
    <source>
        <dbReference type="ARBA" id="ARBA00022553"/>
    </source>
</evidence>
<dbReference type="InterPro" id="IPR020806">
    <property type="entry name" value="PKS_PP-bd"/>
</dbReference>
<keyword evidence="4" id="KW-0808">Transferase</keyword>
<dbReference type="InterPro" id="IPR042104">
    <property type="entry name" value="PKS_dehydratase_sf"/>
</dbReference>
<dbReference type="SUPFAM" id="SSF50129">
    <property type="entry name" value="GroES-like"/>
    <property type="match status" value="1"/>
</dbReference>
<dbReference type="InterPro" id="IPR049900">
    <property type="entry name" value="PKS_mFAS_DH"/>
</dbReference>
<dbReference type="InterPro" id="IPR020841">
    <property type="entry name" value="PKS_Beta-ketoAc_synthase_dom"/>
</dbReference>
<dbReference type="InterPro" id="IPR011032">
    <property type="entry name" value="GroES-like_sf"/>
</dbReference>
<feature type="region of interest" description="C-terminal hotdog fold" evidence="7">
    <location>
        <begin position="1109"/>
        <end position="1250"/>
    </location>
</feature>
<feature type="active site" description="Proton acceptor; for dehydratase activity" evidence="7">
    <location>
        <position position="987"/>
    </location>
</feature>
<dbReference type="SMART" id="SM00826">
    <property type="entry name" value="PKS_DH"/>
    <property type="match status" value="1"/>
</dbReference>
<dbReference type="InterPro" id="IPR014030">
    <property type="entry name" value="Ketoacyl_synth_N"/>
</dbReference>
<evidence type="ECO:0000259" key="10">
    <source>
        <dbReference type="PROSITE" id="PS52019"/>
    </source>
</evidence>
<dbReference type="Gene3D" id="1.10.1200.10">
    <property type="entry name" value="ACP-like"/>
    <property type="match status" value="1"/>
</dbReference>
<dbReference type="FunFam" id="3.40.47.10:FF:000019">
    <property type="entry name" value="Polyketide synthase type I"/>
    <property type="match status" value="1"/>
</dbReference>
<keyword evidence="3" id="KW-0597">Phosphoprotein</keyword>
<dbReference type="SUPFAM" id="SSF53901">
    <property type="entry name" value="Thiolase-like"/>
    <property type="match status" value="1"/>
</dbReference>
<feature type="region of interest" description="N-terminal hotdog fold" evidence="7">
    <location>
        <begin position="955"/>
        <end position="1093"/>
    </location>
</feature>
<dbReference type="SMART" id="SM00829">
    <property type="entry name" value="PKS_ER"/>
    <property type="match status" value="1"/>
</dbReference>
<dbReference type="SMART" id="SM00827">
    <property type="entry name" value="PKS_AT"/>
    <property type="match status" value="1"/>
</dbReference>
<dbReference type="InterPro" id="IPR009081">
    <property type="entry name" value="PP-bd_ACP"/>
</dbReference>
<evidence type="ECO:0000259" key="8">
    <source>
        <dbReference type="PROSITE" id="PS50075"/>
    </source>
</evidence>
<dbReference type="SMART" id="SM00825">
    <property type="entry name" value="PKS_KS"/>
    <property type="match status" value="1"/>
</dbReference>
<dbReference type="Pfam" id="PF08659">
    <property type="entry name" value="KR"/>
    <property type="match status" value="1"/>
</dbReference>
<dbReference type="EMBL" id="CAADFV010000013">
    <property type="protein sequence ID" value="VFK53182.1"/>
    <property type="molecule type" value="Genomic_DNA"/>
</dbReference>
<dbReference type="Pfam" id="PF21089">
    <property type="entry name" value="PKS_DH_N"/>
    <property type="match status" value="1"/>
</dbReference>
<evidence type="ECO:0000313" key="12">
    <source>
        <dbReference type="EMBL" id="VFK53182.1"/>
    </source>
</evidence>
<dbReference type="InterPro" id="IPR016035">
    <property type="entry name" value="Acyl_Trfase/lysoPLipase"/>
</dbReference>
<dbReference type="GO" id="GO:0016491">
    <property type="term" value="F:oxidoreductase activity"/>
    <property type="evidence" value="ECO:0007669"/>
    <property type="project" value="InterPro"/>
</dbReference>
<sequence length="2390" mass="261210">MVDDISSELGKLSPLQRAVVALKKKQLELDAIRSARTEPIAIIGMGCRFPEANNPDAYWQLLHDGIDTITEVPRERWDIDTWFDPDPEVPGKVRSRHGGFVSEIERFDPLFFGISPREAVEVDPQQRLLLEVTWEALESAGQPPDKLGNRSVGVFIGVWQTDYLTGQVINHPENITAYTGTGGGLAFNAGRLSYVLGLQGPAFAMDTSCSSSLLAVHLACQSLRTEESELSIAGGVNLNLLPGSSIFFSKVQALSPDGRCKTFDASADGYVRGEGCGIVVLKRLSDAIADKDNILALIRGSAINHDGASSGITVPNGLAQEKVIRQALRNAGVTPAEVSYIEAHGTGTPLGDPIEVGILGTVFGENHTSTSPLTIGSVKTNIGHLESAAGIAGLMKIVLAMRHEEIPPHLHFKEPNPHIDWANLPFRVPVALQPWLRGQGNDRKPRIAGVSSFGMSGTNAHVVLEEAPVTERLIDESAGDESSVSGVERPFHLLTLSARSEATLRDLTGRYADYLEAHPEIPLADVCFTAYTGRSHFAHRLALVAGSSEDAGKQLRAMNYKVGRTEGKRPRIAFLFTGQGAQYVGMGRQLYETEPLFREMLERCDEILRPLGVPLLDLLYGERVGDPARQGGLLNANTDSPADNINQTIYTQPALFSLEYALARLWQSWGIKPDAVMGHSVGEYVAACIAGVFSLEDGLKLIAARGRLMQYLCETGDMLAVQISEADALALIAPFTSANNPELSLAVINGPASVVISGEPEAMAALQTSLAEKGIQGKPLSVSHAFHSAMMEPMLAEFQKIAESITYAEPKITFCSNVTGKMASGEVTGENYWVRHVREPVRFASGVESLHAEGVDTFLEIGPKPSLLGMAGQCLPDDAETLWLPSLRKGQDDWWQLLQSLGEWFARGESIDWKTFDKNYSRRKRQLPTYPFQRQRYWIDETRLIRRTGHDNSGHPLLGRKLQLSGAENIHFESEIDIPSLPWLTDHRVFDVVVFPATGYLEMALAAASDLLPSSRQGMPGPSARDGKNSVPLRIKNIAIEQALILPEENITTVQLVLSPNKRGYGFRISSLGEESNWTSHVAGELIVEGEVLAPPEMVDLAELRALCSTDVPVADHYRTCQEHGLNYGPGFQAIKKLFRGEDIALGEIELPESLKSDSYRLHPALFDAALQVAMASMPASSNRDVYLPATIKELRVYRHADVRIWSLAKVMNSDEKRFTADVFLFDESGVPIAAVEGLTVKRVSPEVLAHHFKTKSDYLYEIDWVVQATTISDDVAEKKSEAAGSWLIFADRTGMGRRLAERLDEAGNNCILAYANDFTERNHNVWHLDPAEPDDFQRLLTEAFQEETPPLAGIVHLWSLDAPDTAELTNEKLHDAQTLVCGSVLHFVQAYDFVMRNRIAPLRGARLWLVTRNAVSIDQHQDSPAIAQAPVWGLGKVIAMEHPELYCARIDLDRKAEDAGALFQEIRTGTEEDQVAFRDNIRYVARLVPYGQKNAQSRLDIPQGRPYRLGISRRGTLDNLELALITPRPPEADEVEIRVLASGLNFRDVLNALDLYPGEPGPLGGECAGEVVAVGAGVTEFQTGDPVIALAPGSLGQYVTTPAALAIRKPEILGFDEAATIPVVFLTAYYCLHHVAKISAGDRVLIHAGTGGVGQAAIQLAQLARAEVFATASPHKWGVLRSLGIQHIMNSRTLDFADRIMEFTEGQGVDIVLNSLTSENFIEKSLSVLNSGGSFLEIGKVGVWEPGQVARFRPDVAYSLIDLAQISQEQPASIQAMLEELMPLFESGALKPLPRQVFPISRAIDAFRHMQQAKHTGKVVITPIDPTETDKAAVFQTDGTYLITGGLGGLGLKVAQWMVDQGARYLVLTGRRGPSEEVQAILQKLEETAAGVLVAGADVTDEARMTELLQEIDTQMPPLRGIIHAAGILDDGVLLQQDMVRFEKVMAPKVAGSWHLHILTQGYPLDFFVCFSSIVSLLGAPAQGSYAAANTFMDALAHHRHALGLPALSINWGAWAGIGMVADLDERDRDRLEAIEMGSIDPEQGVSILGSLMGRPEGIQVGVSPTNWSRFLRQFSRVPPFLSELIPGQSTTIESIDINHRLKQASEAEYEEVLTEFVSSKVAAVLDISPSRLDIQQSLHIMGLDSLMAIELRNLIRSELDMDIPMAKFVEDGSVFDLTREIKAQLIGGQVSTGEAAGVRKNNAELPIEEKTMEDEGPGVTQSSPAPSTTMVSHFQCLGQNDQETSVDPSGLGLFEFGSDTGTDLLLSSAKVSYLKDHIIEGHPVMSAAGFVVPALSRIMARRIDTVKFYRRLPLWLDSDEMVLHWGRNGRRCSWADAGGELMSLRVSDTPSDISPELESATAILARCFTPLDMERLYEMLEKHPGMNL</sequence>
<comment type="similarity">
    <text evidence="1">Belongs to the short-chain dehydrogenases/reductases (SDR) family.</text>
</comment>
<dbReference type="InterPro" id="IPR036291">
    <property type="entry name" value="NAD(P)-bd_dom_sf"/>
</dbReference>
<dbReference type="Pfam" id="PF00550">
    <property type="entry name" value="PP-binding"/>
    <property type="match status" value="1"/>
</dbReference>